<keyword evidence="1" id="KW-0472">Membrane</keyword>
<keyword evidence="1" id="KW-1133">Transmembrane helix</keyword>
<evidence type="ECO:0000256" key="1">
    <source>
        <dbReference type="SAM" id="Phobius"/>
    </source>
</evidence>
<dbReference type="EMBL" id="GL883153">
    <property type="protein sequence ID" value="EGF99877.1"/>
    <property type="molecule type" value="Genomic_DNA"/>
</dbReference>
<keyword evidence="3" id="KW-1185">Reference proteome</keyword>
<name>F4S657_MELLP</name>
<dbReference type="VEuPathDB" id="FungiDB:MELLADRAFT_68266"/>
<dbReference type="AlphaFoldDB" id="F4S657"/>
<accession>F4S657</accession>
<evidence type="ECO:0000313" key="2">
    <source>
        <dbReference type="EMBL" id="EGF99877.1"/>
    </source>
</evidence>
<dbReference type="Proteomes" id="UP000001072">
    <property type="component" value="Unassembled WGS sequence"/>
</dbReference>
<dbReference type="OrthoDB" id="10557219at2759"/>
<dbReference type="HOGENOM" id="CLU_581498_0_0_1"/>
<dbReference type="GeneID" id="18931003"/>
<evidence type="ECO:0000313" key="3">
    <source>
        <dbReference type="Proteomes" id="UP000001072"/>
    </source>
</evidence>
<organism evidence="3">
    <name type="scientific">Melampsora larici-populina (strain 98AG31 / pathotype 3-4-7)</name>
    <name type="common">Poplar leaf rust fungus</name>
    <dbReference type="NCBI Taxonomy" id="747676"/>
    <lineage>
        <taxon>Eukaryota</taxon>
        <taxon>Fungi</taxon>
        <taxon>Dikarya</taxon>
        <taxon>Basidiomycota</taxon>
        <taxon>Pucciniomycotina</taxon>
        <taxon>Pucciniomycetes</taxon>
        <taxon>Pucciniales</taxon>
        <taxon>Melampsoraceae</taxon>
        <taxon>Melampsora</taxon>
    </lineage>
</organism>
<gene>
    <name evidence="2" type="ORF">MELLADRAFT_68266</name>
</gene>
<feature type="transmembrane region" description="Helical" evidence="1">
    <location>
        <begin position="379"/>
        <end position="401"/>
    </location>
</feature>
<reference evidence="3" key="1">
    <citation type="journal article" date="2011" name="Proc. Natl. Acad. Sci. U.S.A.">
        <title>Obligate biotrophy features unraveled by the genomic analysis of rust fungi.</title>
        <authorList>
            <person name="Duplessis S."/>
            <person name="Cuomo C.A."/>
            <person name="Lin Y.-C."/>
            <person name="Aerts A."/>
            <person name="Tisserant E."/>
            <person name="Veneault-Fourrey C."/>
            <person name="Joly D.L."/>
            <person name="Hacquard S."/>
            <person name="Amselem J."/>
            <person name="Cantarel B.L."/>
            <person name="Chiu R."/>
            <person name="Coutinho P.M."/>
            <person name="Feau N."/>
            <person name="Field M."/>
            <person name="Frey P."/>
            <person name="Gelhaye E."/>
            <person name="Goldberg J."/>
            <person name="Grabherr M.G."/>
            <person name="Kodira C.D."/>
            <person name="Kohler A."/>
            <person name="Kuees U."/>
            <person name="Lindquist E.A."/>
            <person name="Lucas S.M."/>
            <person name="Mago R."/>
            <person name="Mauceli E."/>
            <person name="Morin E."/>
            <person name="Murat C."/>
            <person name="Pangilinan J.L."/>
            <person name="Park R."/>
            <person name="Pearson M."/>
            <person name="Quesneville H."/>
            <person name="Rouhier N."/>
            <person name="Sakthikumar S."/>
            <person name="Salamov A.A."/>
            <person name="Schmutz J."/>
            <person name="Selles B."/>
            <person name="Shapiro H."/>
            <person name="Tanguay P."/>
            <person name="Tuskan G.A."/>
            <person name="Henrissat B."/>
            <person name="Van de Peer Y."/>
            <person name="Rouze P."/>
            <person name="Ellis J.G."/>
            <person name="Dodds P.N."/>
            <person name="Schein J.E."/>
            <person name="Zhong S."/>
            <person name="Hamelin R.C."/>
            <person name="Grigoriev I.V."/>
            <person name="Szabo L.J."/>
            <person name="Martin F."/>
        </authorList>
    </citation>
    <scope>NUCLEOTIDE SEQUENCE [LARGE SCALE GENOMIC DNA]</scope>
    <source>
        <strain evidence="3">98AG31 / pathotype 3-4-7</strain>
    </source>
</reference>
<dbReference type="InParanoid" id="F4S657"/>
<sequence length="470" mass="53759">MTLYQFFMINCFCSSILRTYCSPLDGLLYSIDANSKVGAHSHLRDTPYTSRAHVDQLIHSDSDHLVQDKMGEITSIDDPTLSFVQSDQKLDVISHKKQKVTVTGHPQTPEWLGDNNFSQHGRINKPASVQQFEFFPTKSNESVEKTFQEVSPNTFHHPKTYNEEKRPLQLLPEFHQEEHFSNLDTLLSIGPPSKPSDRISDTESSTLMIKPLDTAAEVEEQDYGTQKSDQQSGFEEVPKEYRLGACYQSAMYILPRVGELIVQSHGSLSKQITPWLHKLNKQIGPKIQSLSIPYDQKDKIQAQISDAIEVQANSIVTPAFLACLKFAYHRKSEDLKSIYDSGWKFISSIFEAWQDIDLKGAINKKLKSISKKKQRLDPVFMLSYILTSNYIWGAISMTFLWKLCDKWDKTYSKDKKTIPLELDFKNFSQRILSGIKKEGEFITSRNCKPLRVMLLGSHKSDQRMGKSTKK</sequence>
<keyword evidence="1" id="KW-0812">Transmembrane</keyword>
<protein>
    <submittedName>
        <fullName evidence="2">Uncharacterized protein</fullName>
    </submittedName>
</protein>
<proteinExistence type="predicted"/>
<dbReference type="KEGG" id="mlr:MELLADRAFT_68266"/>
<dbReference type="RefSeq" id="XP_007416819.1">
    <property type="nucleotide sequence ID" value="XM_007416757.1"/>
</dbReference>